<dbReference type="EMBL" id="PDDX01000001">
    <property type="protein sequence ID" value="PHI28033.1"/>
    <property type="molecule type" value="Genomic_DNA"/>
</dbReference>
<dbReference type="InterPro" id="IPR009918">
    <property type="entry name" value="DUF1454"/>
</dbReference>
<keyword evidence="1" id="KW-0732">Signal</keyword>
<sequence>MSIRYNVHSIGTNPLAKSVICSACSACSAIILAVTFSTAVLADNTPVSEKPKAATSAEQVVAPYLREDAPVFNLTAAQFREKFNAAYPHMALAEYKPIKTPEVKSPLTRAASRINSTLYSSVALDKNQRTIRSLQLTYIPAEPTEEKTEKAETLAKTEKINRATLTNYIAAFINLFEPTLTAEKSQQKATELLAKGKGAPFYQQTEGTLRFVIADHNEKGITFAIEPIKLSLSDK</sequence>
<feature type="chain" id="PRO_5012225894" evidence="1">
    <location>
        <begin position="43"/>
        <end position="235"/>
    </location>
</feature>
<dbReference type="STRING" id="1111728.GCA_000427805_02522"/>
<dbReference type="AlphaFoldDB" id="A0A2C6DH05"/>
<proteinExistence type="predicted"/>
<feature type="signal peptide" evidence="1">
    <location>
        <begin position="1"/>
        <end position="42"/>
    </location>
</feature>
<protein>
    <submittedName>
        <fullName evidence="2">DUF1454 domain-containing protein</fullName>
    </submittedName>
</protein>
<keyword evidence="3" id="KW-1185">Reference proteome</keyword>
<gene>
    <name evidence="2" type="ORF">CRN84_01085</name>
</gene>
<dbReference type="OrthoDB" id="6503911at2"/>
<comment type="caution">
    <text evidence="2">The sequence shown here is derived from an EMBL/GenBank/DDBJ whole genome shotgun (WGS) entry which is preliminary data.</text>
</comment>
<organism evidence="2 3">
    <name type="scientific">Budvicia aquatica</name>
    <dbReference type="NCBI Taxonomy" id="82979"/>
    <lineage>
        <taxon>Bacteria</taxon>
        <taxon>Pseudomonadati</taxon>
        <taxon>Pseudomonadota</taxon>
        <taxon>Gammaproteobacteria</taxon>
        <taxon>Enterobacterales</taxon>
        <taxon>Budviciaceae</taxon>
        <taxon>Budvicia</taxon>
    </lineage>
</organism>
<dbReference type="Pfam" id="PF07305">
    <property type="entry name" value="DUF1454"/>
    <property type="match status" value="1"/>
</dbReference>
<reference evidence="3" key="1">
    <citation type="submission" date="2017-09" db="EMBL/GenBank/DDBJ databases">
        <title>FDA dAtabase for Regulatory Grade micrObial Sequences (FDA-ARGOS): Supporting development and validation of Infectious Disease Dx tests.</title>
        <authorList>
            <person name="Minogue T."/>
            <person name="Wolcott M."/>
            <person name="Wasieloski L."/>
            <person name="Aguilar W."/>
            <person name="Moore D."/>
            <person name="Tallon L."/>
            <person name="Sadzewicz L."/>
            <person name="Ott S."/>
            <person name="Zhao X."/>
            <person name="Nagaraj S."/>
            <person name="Vavikolanu K."/>
            <person name="Aluvathingal J."/>
            <person name="Nadendla S."/>
            <person name="Sichtig H."/>
        </authorList>
    </citation>
    <scope>NUCLEOTIDE SEQUENCE [LARGE SCALE GENOMIC DNA]</scope>
    <source>
        <strain evidence="3">FDAARGOS_387</strain>
    </source>
</reference>
<evidence type="ECO:0000256" key="1">
    <source>
        <dbReference type="SAM" id="SignalP"/>
    </source>
</evidence>
<dbReference type="Proteomes" id="UP000224974">
    <property type="component" value="Unassembled WGS sequence"/>
</dbReference>
<evidence type="ECO:0000313" key="3">
    <source>
        <dbReference type="Proteomes" id="UP000224974"/>
    </source>
</evidence>
<accession>A0A2C6DH05</accession>
<name>A0A2C6DH05_9GAMM</name>
<evidence type="ECO:0000313" key="2">
    <source>
        <dbReference type="EMBL" id="PHI28033.1"/>
    </source>
</evidence>